<protein>
    <recommendedName>
        <fullName evidence="3">Pleckstrin homology domain-containing protein</fullName>
    </recommendedName>
</protein>
<reference evidence="4 5" key="1">
    <citation type="submission" date="2017-06" db="EMBL/GenBank/DDBJ databases">
        <title>Ant-infecting Ophiocordyceps genomes reveal a high diversity of potential behavioral manipulation genes and a possible major role for enterotoxins.</title>
        <authorList>
            <person name="De Bekker C."/>
            <person name="Evans H.C."/>
            <person name="Brachmann A."/>
            <person name="Hughes D.P."/>
        </authorList>
    </citation>
    <scope>NUCLEOTIDE SEQUENCE [LARGE SCALE GENOMIC DNA]</scope>
    <source>
        <strain evidence="4 5">Map16</strain>
    </source>
</reference>
<feature type="coiled-coil region" evidence="1">
    <location>
        <begin position="113"/>
        <end position="211"/>
    </location>
</feature>
<organism evidence="4 5">
    <name type="scientific">Ophiocordyceps camponoti-rufipedis</name>
    <dbReference type="NCBI Taxonomy" id="2004952"/>
    <lineage>
        <taxon>Eukaryota</taxon>
        <taxon>Fungi</taxon>
        <taxon>Dikarya</taxon>
        <taxon>Ascomycota</taxon>
        <taxon>Pezizomycotina</taxon>
        <taxon>Sordariomycetes</taxon>
        <taxon>Hypocreomycetidae</taxon>
        <taxon>Hypocreales</taxon>
        <taxon>Ophiocordycipitaceae</taxon>
        <taxon>Ophiocordyceps</taxon>
    </lineage>
</organism>
<feature type="compositionally biased region" description="Basic residues" evidence="2">
    <location>
        <begin position="728"/>
        <end position="737"/>
    </location>
</feature>
<comment type="caution">
    <text evidence="4">The sequence shown here is derived from an EMBL/GenBank/DDBJ whole genome shotgun (WGS) entry which is preliminary data.</text>
</comment>
<dbReference type="OrthoDB" id="2149224at2759"/>
<dbReference type="PANTHER" id="PTHR28190">
    <property type="entry name" value="NUCLEAR MIGRATION PROTEIN NUM1"/>
    <property type="match status" value="1"/>
</dbReference>
<name>A0A2C5XMW1_9HYPO</name>
<accession>A0A2C5XMW1</accession>
<gene>
    <name evidence="4" type="ORF">CDD80_1025</name>
</gene>
<evidence type="ECO:0000313" key="4">
    <source>
        <dbReference type="EMBL" id="PHH76969.1"/>
    </source>
</evidence>
<evidence type="ECO:0000259" key="3">
    <source>
        <dbReference type="Pfam" id="PF12814"/>
    </source>
</evidence>
<evidence type="ECO:0000256" key="2">
    <source>
        <dbReference type="SAM" id="MobiDB-lite"/>
    </source>
</evidence>
<dbReference type="SUPFAM" id="SSF50729">
    <property type="entry name" value="PH domain-like"/>
    <property type="match status" value="1"/>
</dbReference>
<feature type="compositionally biased region" description="Polar residues" evidence="2">
    <location>
        <begin position="429"/>
        <end position="454"/>
    </location>
</feature>
<feature type="compositionally biased region" description="Polar residues" evidence="2">
    <location>
        <begin position="513"/>
        <end position="524"/>
    </location>
</feature>
<dbReference type="PANTHER" id="PTHR28190:SF2">
    <property type="entry name" value="MIGRATION PROTEIN, PUTATIVE (AFU_ORTHOLOGUE AFUA_2G07730)-RELATED"/>
    <property type="match status" value="1"/>
</dbReference>
<feature type="compositionally biased region" description="Pro residues" evidence="2">
    <location>
        <begin position="693"/>
        <end position="703"/>
    </location>
</feature>
<dbReference type="AlphaFoldDB" id="A0A2C5XMW1"/>
<feature type="domain" description="Pleckstrin homology" evidence="3">
    <location>
        <begin position="807"/>
        <end position="938"/>
    </location>
</feature>
<feature type="compositionally biased region" description="Basic and acidic residues" evidence="2">
    <location>
        <begin position="409"/>
        <end position="425"/>
    </location>
</feature>
<feature type="region of interest" description="Disordered" evidence="2">
    <location>
        <begin position="504"/>
        <end position="569"/>
    </location>
</feature>
<feature type="compositionally biased region" description="Polar residues" evidence="2">
    <location>
        <begin position="786"/>
        <end position="803"/>
    </location>
</feature>
<feature type="compositionally biased region" description="Basic and acidic residues" evidence="2">
    <location>
        <begin position="372"/>
        <end position="382"/>
    </location>
</feature>
<proteinExistence type="predicted"/>
<feature type="compositionally biased region" description="Acidic residues" evidence="2">
    <location>
        <begin position="1"/>
        <end position="10"/>
    </location>
</feature>
<feature type="compositionally biased region" description="Low complexity" evidence="2">
    <location>
        <begin position="456"/>
        <end position="470"/>
    </location>
</feature>
<dbReference type="GO" id="GO:0032065">
    <property type="term" value="P:maintenance of protein location in cell cortex"/>
    <property type="evidence" value="ECO:0007669"/>
    <property type="project" value="InterPro"/>
</dbReference>
<feature type="region of interest" description="Disordered" evidence="2">
    <location>
        <begin position="225"/>
        <end position="260"/>
    </location>
</feature>
<dbReference type="Pfam" id="PF12814">
    <property type="entry name" value="Mcp5_PH"/>
    <property type="match status" value="1"/>
</dbReference>
<dbReference type="InterPro" id="IPR024774">
    <property type="entry name" value="PH_dom-Mcp5-type"/>
</dbReference>
<dbReference type="STRING" id="2004952.A0A2C5XMW1"/>
<feature type="compositionally biased region" description="Basic and acidic residues" evidence="2">
    <location>
        <begin position="232"/>
        <end position="248"/>
    </location>
</feature>
<feature type="region of interest" description="Disordered" evidence="2">
    <location>
        <begin position="1"/>
        <end position="66"/>
    </location>
</feature>
<evidence type="ECO:0000313" key="5">
    <source>
        <dbReference type="Proteomes" id="UP000226431"/>
    </source>
</evidence>
<feature type="region of interest" description="Disordered" evidence="2">
    <location>
        <begin position="980"/>
        <end position="1004"/>
    </location>
</feature>
<feature type="region of interest" description="Disordered" evidence="2">
    <location>
        <begin position="648"/>
        <end position="669"/>
    </location>
</feature>
<keyword evidence="5" id="KW-1185">Reference proteome</keyword>
<dbReference type="GO" id="GO:0005938">
    <property type="term" value="C:cell cortex"/>
    <property type="evidence" value="ECO:0007669"/>
    <property type="project" value="InterPro"/>
</dbReference>
<dbReference type="GO" id="GO:0000226">
    <property type="term" value="P:microtubule cytoskeleton organization"/>
    <property type="evidence" value="ECO:0007669"/>
    <property type="project" value="TreeGrafter"/>
</dbReference>
<dbReference type="Proteomes" id="UP000226431">
    <property type="component" value="Unassembled WGS sequence"/>
</dbReference>
<sequence>MAGWVTEDEFGPGLDIVDDAHSRPFTGTLKQSNRRNDSPRSSLVRVTAAPDDETSPIDPSHDGGISILDPRRFTPSLHASLVSEILALRRDQEEKTKHIDILETTLHTAKEDQERLQGSITETNKENRSLKRQLALLEGGTSSALGELARERDEAVDSITEIRRRLEAVQKKLRTQEHDSQRVHDLWEQDKKSWEDERRLLQRKLHVTESRLQTVVDEVAVYHQDAQQDPVRPLHDSDAEQSDRESHARSQRTMSITDSIHRSLYRPGLEEHRGQCLADELDLSDDDVDADSRGSIPSHPPSPEPSRRNRSRDSLGTNRSQFIAEDERKRDEVRSTAPIRVDVGIQYSPPPSPQLRKTDIMTRKRMSGLDSPRGDSEIEANQRRKRVQISRPVKPVPLKTDPKTGQTTEEPRTPPKTPEMPRQEPTRQLMVNSSTQTATETWTPVQLSIPSISVQPPRSRPTTPLSPRLPQYTKSVGCQASLPSAPTRDVSVQTQTIQIDQRLAQLPRHLQPSAITSRPSSPDIRSSGEPLTRDRRRLSQGGNVPDSPPTPTAYDSFRGPERPPSNSRSWRLSSIFAGFDTASSDGMDEFGHLVYMGDVEYRTALSSRRGSPIVPSPMPDELVDSPPGLPPVMPEVYSTFSLVDKENRVGSAGWRPGRGHDGKPAGRNSAMRRTALIQSGIASHQMRSRSPSWPDPAYPPFPIPQRSSSRKPDKDADAGSDGQSSPTRKGRSIRKARSAVALSRGQRHRRRGSRSPEPPLPANDITAPGRRDIGAGQRRGHRHQPSRTTTDYMHYTEPTSTPQTTGVVDAIAHAMVGEWMLKYVRRRRSFGIPDSTGKDDSSNDRHKRWVWLAPYERAILWSSKQPTSGSALMGKSGRKLVIQSVLDVKDTNPAPRVMASVFNRSILILTPQRALKFTAPSAERHYLWLTALSFLAHSSQAIPEMLSPPHPELNRQPTAEAMVPRPPRFRTAGIRDSIRLAKGKAEGPKLSRTDDLASPTRRGI</sequence>
<keyword evidence="1" id="KW-0175">Coiled coil</keyword>
<feature type="compositionally biased region" description="Basic and acidic residues" evidence="2">
    <location>
        <begin position="325"/>
        <end position="334"/>
    </location>
</feature>
<evidence type="ECO:0000256" key="1">
    <source>
        <dbReference type="SAM" id="Coils"/>
    </source>
</evidence>
<dbReference type="GO" id="GO:0005739">
    <property type="term" value="C:mitochondrion"/>
    <property type="evidence" value="ECO:0007669"/>
    <property type="project" value="TreeGrafter"/>
</dbReference>
<feature type="region of interest" description="Disordered" evidence="2">
    <location>
        <begin position="681"/>
        <end position="803"/>
    </location>
</feature>
<dbReference type="GO" id="GO:0015631">
    <property type="term" value="F:tubulin binding"/>
    <property type="evidence" value="ECO:0007669"/>
    <property type="project" value="TreeGrafter"/>
</dbReference>
<dbReference type="InterPro" id="IPR053005">
    <property type="entry name" value="Nuclear_Pos-Cytoskel_Interact"/>
</dbReference>
<feature type="region of interest" description="Disordered" evidence="2">
    <location>
        <begin position="285"/>
        <end position="471"/>
    </location>
</feature>
<feature type="compositionally biased region" description="Basic and acidic residues" evidence="2">
    <location>
        <begin position="980"/>
        <end position="995"/>
    </location>
</feature>
<dbReference type="EMBL" id="NJES01000139">
    <property type="protein sequence ID" value="PHH76969.1"/>
    <property type="molecule type" value="Genomic_DNA"/>
</dbReference>
<dbReference type="GO" id="GO:0005543">
    <property type="term" value="F:phospholipid binding"/>
    <property type="evidence" value="ECO:0007669"/>
    <property type="project" value="InterPro"/>
</dbReference>